<feature type="binding site" evidence="5">
    <location>
        <position position="185"/>
    </location>
    <ligand>
        <name>substrate</name>
    </ligand>
</feature>
<name>A0A6H2GYK6_9BACL</name>
<keyword evidence="3 5" id="KW-0378">Hydrolase</keyword>
<dbReference type="Proteomes" id="UP000502136">
    <property type="component" value="Chromosome"/>
</dbReference>
<comment type="caution">
    <text evidence="5">Lacks conserved residue(s) required for the propagation of feature annotation.</text>
</comment>
<evidence type="ECO:0000259" key="9">
    <source>
        <dbReference type="SMART" id="SM00997"/>
    </source>
</evidence>
<feature type="binding site" evidence="5">
    <location>
        <position position="155"/>
    </location>
    <ligand>
        <name>substrate</name>
    </ligand>
</feature>
<dbReference type="AlphaFoldDB" id="A0A6H2GYK6"/>
<dbReference type="FunFam" id="3.40.50.720:FF:000004">
    <property type="entry name" value="Adenosylhomocysteinase"/>
    <property type="match status" value="1"/>
</dbReference>
<comment type="similarity">
    <text evidence="1 5 8">Belongs to the adenosylhomocysteinase family.</text>
</comment>
<dbReference type="Pfam" id="PF05221">
    <property type="entry name" value="AdoHcyase"/>
    <property type="match status" value="2"/>
</dbReference>
<gene>
    <name evidence="5" type="primary">ahcY</name>
    <name evidence="10" type="ORF">HGI30_13710</name>
</gene>
<proteinExistence type="inferred from homology"/>
<dbReference type="GO" id="GO:0071269">
    <property type="term" value="P:L-homocysteine biosynthetic process"/>
    <property type="evidence" value="ECO:0007669"/>
    <property type="project" value="UniProtKB-UniRule"/>
</dbReference>
<dbReference type="PROSITE" id="PS00739">
    <property type="entry name" value="ADOHCYASE_2"/>
    <property type="match status" value="1"/>
</dbReference>
<dbReference type="NCBIfam" id="NF004005">
    <property type="entry name" value="PRK05476.2-3"/>
    <property type="match status" value="1"/>
</dbReference>
<feature type="binding site" evidence="5 6">
    <location>
        <position position="242"/>
    </location>
    <ligand>
        <name>NAD(+)</name>
        <dbReference type="ChEBI" id="CHEBI:57540"/>
    </ligand>
</feature>
<dbReference type="InterPro" id="IPR020082">
    <property type="entry name" value="S-Ado-L-homoCys_hydrolase_CS"/>
</dbReference>
<feature type="binding site" evidence="5">
    <location>
        <position position="130"/>
    </location>
    <ligand>
        <name>substrate</name>
    </ligand>
</feature>
<dbReference type="CDD" id="cd00401">
    <property type="entry name" value="SAHH"/>
    <property type="match status" value="1"/>
</dbReference>
<dbReference type="PIRSF" id="PIRSF001109">
    <property type="entry name" value="Ad_hcy_hydrolase"/>
    <property type="match status" value="1"/>
</dbReference>
<comment type="pathway">
    <text evidence="5 7">Amino-acid biosynthesis; L-homocysteine biosynthesis; L-homocysteine from S-adenosyl-L-homocysteine: step 1/1.</text>
</comment>
<comment type="catalytic activity">
    <reaction evidence="5 7">
        <text>S-adenosyl-L-homocysteine + H2O = L-homocysteine + adenosine</text>
        <dbReference type="Rhea" id="RHEA:21708"/>
        <dbReference type="ChEBI" id="CHEBI:15377"/>
        <dbReference type="ChEBI" id="CHEBI:16335"/>
        <dbReference type="ChEBI" id="CHEBI:57856"/>
        <dbReference type="ChEBI" id="CHEBI:58199"/>
        <dbReference type="EC" id="3.13.2.1"/>
    </reaction>
</comment>
<evidence type="ECO:0000256" key="4">
    <source>
        <dbReference type="ARBA" id="ARBA00023027"/>
    </source>
</evidence>
<dbReference type="InterPro" id="IPR042172">
    <property type="entry name" value="Adenosylhomocyst_ase-like_sf"/>
</dbReference>
<dbReference type="UniPathway" id="UPA00314">
    <property type="reaction ID" value="UER00076"/>
</dbReference>
<dbReference type="Gene3D" id="3.40.50.1480">
    <property type="entry name" value="Adenosylhomocysteinase-like"/>
    <property type="match status" value="1"/>
</dbReference>
<keyword evidence="5" id="KW-0963">Cytoplasm</keyword>
<dbReference type="Pfam" id="PF00670">
    <property type="entry name" value="AdoHcyase_NAD"/>
    <property type="match status" value="1"/>
</dbReference>
<feature type="binding site" evidence="5 6">
    <location>
        <position position="345"/>
    </location>
    <ligand>
        <name>NAD(+)</name>
        <dbReference type="ChEBI" id="CHEBI:57540"/>
    </ligand>
</feature>
<comment type="cofactor">
    <cofactor evidence="5 6 7">
        <name>NAD(+)</name>
        <dbReference type="ChEBI" id="CHEBI:57540"/>
    </cofactor>
    <text evidence="5 6 7">Binds 1 NAD(+) per subunit.</text>
</comment>
<dbReference type="NCBIfam" id="TIGR00936">
    <property type="entry name" value="ahcY"/>
    <property type="match status" value="1"/>
</dbReference>
<evidence type="ECO:0000256" key="6">
    <source>
        <dbReference type="PIRSR" id="PIRSR001109-2"/>
    </source>
</evidence>
<dbReference type="KEGG" id="palr:HGI30_13710"/>
<dbReference type="InterPro" id="IPR015878">
    <property type="entry name" value="Ado_hCys_hydrolase_NAD-bd"/>
</dbReference>
<feature type="domain" description="S-adenosyl-L-homocysteine hydrolase NAD binding" evidence="9">
    <location>
        <begin position="190"/>
        <end position="351"/>
    </location>
</feature>
<feature type="binding site" evidence="6">
    <location>
        <begin position="221"/>
        <end position="226"/>
    </location>
    <ligand>
        <name>NAD(+)</name>
        <dbReference type="ChEBI" id="CHEBI:57540"/>
    </ligand>
</feature>
<dbReference type="EC" id="3.13.2.1" evidence="5"/>
<dbReference type="GO" id="GO:0005829">
    <property type="term" value="C:cytosol"/>
    <property type="evidence" value="ECO:0007669"/>
    <property type="project" value="TreeGrafter"/>
</dbReference>
<protein>
    <recommendedName>
        <fullName evidence="5">Adenosylhomocysteinase</fullName>
        <ecNumber evidence="5">3.13.2.1</ecNumber>
    </recommendedName>
    <alternativeName>
        <fullName evidence="5">S-adenosyl-L-homocysteine hydrolase</fullName>
        <shortName evidence="5">AdoHcyase</shortName>
    </alternativeName>
</protein>
<evidence type="ECO:0000256" key="7">
    <source>
        <dbReference type="RuleBase" id="RU000548"/>
    </source>
</evidence>
<reference evidence="10 11" key="1">
    <citation type="submission" date="2020-04" db="EMBL/GenBank/DDBJ databases">
        <title>Novel Paenibacillus strain UniB2 isolated from commercial digestive syrup.</title>
        <authorList>
            <person name="Thorat V."/>
            <person name="Kirdat K."/>
            <person name="Tiwarekar B."/>
            <person name="Yadav A."/>
        </authorList>
    </citation>
    <scope>NUCLEOTIDE SEQUENCE [LARGE SCALE GENOMIC DNA]</scope>
    <source>
        <strain evidence="10 11">UniB2</strain>
    </source>
</reference>
<accession>A0A6H2GYK6</accession>
<evidence type="ECO:0000256" key="5">
    <source>
        <dbReference type="HAMAP-Rule" id="MF_00563"/>
    </source>
</evidence>
<dbReference type="GO" id="GO:0033353">
    <property type="term" value="P:S-adenosylmethionine cycle"/>
    <property type="evidence" value="ECO:0007669"/>
    <property type="project" value="TreeGrafter"/>
</dbReference>
<evidence type="ECO:0000256" key="8">
    <source>
        <dbReference type="RuleBase" id="RU004166"/>
    </source>
</evidence>
<dbReference type="GO" id="GO:0006730">
    <property type="term" value="P:one-carbon metabolic process"/>
    <property type="evidence" value="ECO:0007669"/>
    <property type="project" value="UniProtKB-UniRule"/>
</dbReference>
<feature type="binding site" evidence="5 6">
    <location>
        <begin position="298"/>
        <end position="300"/>
    </location>
    <ligand>
        <name>NAD(+)</name>
        <dbReference type="ChEBI" id="CHEBI:57540"/>
    </ligand>
</feature>
<dbReference type="EMBL" id="CP051428">
    <property type="protein sequence ID" value="QJC52514.1"/>
    <property type="molecule type" value="Genomic_DNA"/>
</dbReference>
<evidence type="ECO:0000256" key="2">
    <source>
        <dbReference type="ARBA" id="ARBA00022563"/>
    </source>
</evidence>
<keyword evidence="2 5" id="KW-0554">One-carbon metabolism</keyword>
<sequence length="421" mass="46119">MSMKAKEASIVADRGLAAEGKLKIDWVQAHMPVLNQIREQFEKEQPFKGLKVSICLHLEAKTAYLAKVVQAGGAEVTITGSNPLSTQDDVCAALVEDGITVFAKYDPHPQEFKELMVRALESKPDLIIDDGGDFATILHGERPDLMEKLRGGAEETTTGIIKLKALQKEGALKFPMVAVNDAYCKHLFDNRYGTGQSAWDGFIRTTNLIVTGKTVVVVGYGWCGKGVAMRAKGLGANVIVTEVDAIKAVEAHMDGFQVMPMVEAAKHGDMFVTVTGNKYVINGEHYPHMKNGAILANAGHFDVEFSKPDLAAVAKEIRTVRKNIEEYRLHDGRSIYVLAEGRLVNLAAGDGHPAEIMDMTFALQAVALKYVNDNYRELGPGVVSVPYELDERVARTKLEALGIRIDALTEDQKQYLDSWSS</sequence>
<dbReference type="PANTHER" id="PTHR23420:SF0">
    <property type="entry name" value="ADENOSYLHOMOCYSTEINASE"/>
    <property type="match status" value="1"/>
</dbReference>
<dbReference type="GO" id="GO:0004013">
    <property type="term" value="F:adenosylhomocysteinase activity"/>
    <property type="evidence" value="ECO:0007669"/>
    <property type="project" value="UniProtKB-UniRule"/>
</dbReference>
<dbReference type="SMART" id="SM00997">
    <property type="entry name" value="AdoHcyase_NAD"/>
    <property type="match status" value="1"/>
</dbReference>
<dbReference type="SUPFAM" id="SSF52283">
    <property type="entry name" value="Formate/glycerate dehydrogenase catalytic domain-like"/>
    <property type="match status" value="1"/>
</dbReference>
<dbReference type="Gene3D" id="3.40.50.720">
    <property type="entry name" value="NAD(P)-binding Rossmann-like Domain"/>
    <property type="match status" value="1"/>
</dbReference>
<evidence type="ECO:0000256" key="1">
    <source>
        <dbReference type="ARBA" id="ARBA00007122"/>
    </source>
</evidence>
<evidence type="ECO:0000313" key="10">
    <source>
        <dbReference type="EMBL" id="QJC52514.1"/>
    </source>
</evidence>
<comment type="subcellular location">
    <subcellularLocation>
        <location evidence="5">Cytoplasm</location>
    </subcellularLocation>
</comment>
<keyword evidence="4 5" id="KW-0520">NAD</keyword>
<evidence type="ECO:0000256" key="3">
    <source>
        <dbReference type="ARBA" id="ARBA00022801"/>
    </source>
</evidence>
<feature type="binding site" evidence="5">
    <location>
        <position position="189"/>
    </location>
    <ligand>
        <name>substrate</name>
    </ligand>
</feature>
<comment type="function">
    <text evidence="5">May play a key role in the regulation of the intracellular concentration of adenosylhomocysteine.</text>
</comment>
<keyword evidence="11" id="KW-1185">Reference proteome</keyword>
<dbReference type="RefSeq" id="WP_168908070.1">
    <property type="nucleotide sequence ID" value="NZ_CP051428.1"/>
</dbReference>
<dbReference type="SUPFAM" id="SSF51735">
    <property type="entry name" value="NAD(P)-binding Rossmann-fold domains"/>
    <property type="match status" value="1"/>
</dbReference>
<organism evidence="10 11">
    <name type="scientific">Paenibacillus albicereus</name>
    <dbReference type="NCBI Taxonomy" id="2726185"/>
    <lineage>
        <taxon>Bacteria</taxon>
        <taxon>Bacillati</taxon>
        <taxon>Bacillota</taxon>
        <taxon>Bacilli</taxon>
        <taxon>Bacillales</taxon>
        <taxon>Paenibacillaceae</taxon>
        <taxon>Paenibacillus</taxon>
    </lineage>
</organism>
<dbReference type="InterPro" id="IPR000043">
    <property type="entry name" value="Adenosylhomocysteinase-like"/>
</dbReference>
<feature type="binding site" evidence="6">
    <location>
        <position position="352"/>
    </location>
    <ligand>
        <name>NAD(+)</name>
        <dbReference type="ChEBI" id="CHEBI:57540"/>
    </ligand>
</feature>
<feature type="binding site" evidence="5">
    <location>
        <position position="277"/>
    </location>
    <ligand>
        <name>NAD(+)</name>
        <dbReference type="ChEBI" id="CHEBI:57540"/>
    </ligand>
</feature>
<feature type="binding site" evidence="5">
    <location>
        <position position="190"/>
    </location>
    <ligand>
        <name>NAD(+)</name>
        <dbReference type="ChEBI" id="CHEBI:57540"/>
    </ligand>
</feature>
<dbReference type="InterPro" id="IPR036291">
    <property type="entry name" value="NAD(P)-bd_dom_sf"/>
</dbReference>
<dbReference type="HAMAP" id="MF_00563">
    <property type="entry name" value="AdoHcyase"/>
    <property type="match status" value="1"/>
</dbReference>
<feature type="binding site" evidence="5 6">
    <location>
        <begin position="156"/>
        <end position="158"/>
    </location>
    <ligand>
        <name>NAD(+)</name>
        <dbReference type="ChEBI" id="CHEBI:57540"/>
    </ligand>
</feature>
<evidence type="ECO:0000313" key="11">
    <source>
        <dbReference type="Proteomes" id="UP000502136"/>
    </source>
</evidence>
<feature type="binding site" evidence="5">
    <location>
        <begin position="219"/>
        <end position="224"/>
    </location>
    <ligand>
        <name>NAD(+)</name>
        <dbReference type="ChEBI" id="CHEBI:57540"/>
    </ligand>
</feature>
<dbReference type="SMART" id="SM00996">
    <property type="entry name" value="AdoHcyase"/>
    <property type="match status" value="1"/>
</dbReference>
<dbReference type="PANTHER" id="PTHR23420">
    <property type="entry name" value="ADENOSYLHOMOCYSTEINASE"/>
    <property type="match status" value="1"/>
</dbReference>